<proteinExistence type="predicted"/>
<accession>A0A167ZD22</accession>
<feature type="compositionally biased region" description="Low complexity" evidence="1">
    <location>
        <begin position="110"/>
        <end position="121"/>
    </location>
</feature>
<evidence type="ECO:0000256" key="1">
    <source>
        <dbReference type="SAM" id="MobiDB-lite"/>
    </source>
</evidence>
<dbReference type="AlphaFoldDB" id="A0A167ZD22"/>
<name>A0A167ZD22_9HYPO</name>
<comment type="caution">
    <text evidence="2">The sequence shown here is derived from an EMBL/GenBank/DDBJ whole genome shotgun (WGS) entry which is preliminary data.</text>
</comment>
<dbReference type="OrthoDB" id="4023585at2759"/>
<evidence type="ECO:0000313" key="3">
    <source>
        <dbReference type="Proteomes" id="UP000078544"/>
    </source>
</evidence>
<dbReference type="Proteomes" id="UP000078544">
    <property type="component" value="Unassembled WGS sequence"/>
</dbReference>
<gene>
    <name evidence="2" type="ORF">AAL_06125</name>
</gene>
<evidence type="ECO:0000313" key="2">
    <source>
        <dbReference type="EMBL" id="KZZ92499.1"/>
    </source>
</evidence>
<sequence>MSFLTERSLRSALPVARRALAVRQTALPRRAFSTSLRLRKSPADSVKDGLKTVDRAVTDNVVLPGLEAAAAAGSKVKEGAETVAKGSKGDVDELKGQATGKAEELKGKAKGSAAELQGKAKGAAEEAKSKL</sequence>
<organism evidence="2 3">
    <name type="scientific">Moelleriella libera RCEF 2490</name>
    <dbReference type="NCBI Taxonomy" id="1081109"/>
    <lineage>
        <taxon>Eukaryota</taxon>
        <taxon>Fungi</taxon>
        <taxon>Dikarya</taxon>
        <taxon>Ascomycota</taxon>
        <taxon>Pezizomycotina</taxon>
        <taxon>Sordariomycetes</taxon>
        <taxon>Hypocreomycetidae</taxon>
        <taxon>Hypocreales</taxon>
        <taxon>Clavicipitaceae</taxon>
        <taxon>Moelleriella</taxon>
    </lineage>
</organism>
<feature type="compositionally biased region" description="Basic and acidic residues" evidence="1">
    <location>
        <begin position="122"/>
        <end position="131"/>
    </location>
</feature>
<feature type="compositionally biased region" description="Basic and acidic residues" evidence="1">
    <location>
        <begin position="87"/>
        <end position="107"/>
    </location>
</feature>
<keyword evidence="3" id="KW-1185">Reference proteome</keyword>
<protein>
    <recommendedName>
        <fullName evidence="4">LEA domain protein</fullName>
    </recommendedName>
</protein>
<dbReference type="EMBL" id="AZGY01000015">
    <property type="protein sequence ID" value="KZZ92499.1"/>
    <property type="molecule type" value="Genomic_DNA"/>
</dbReference>
<reference evidence="2 3" key="1">
    <citation type="journal article" date="2016" name="Genome Biol. Evol.">
        <title>Divergent and convergent evolution of fungal pathogenicity.</title>
        <authorList>
            <person name="Shang Y."/>
            <person name="Xiao G."/>
            <person name="Zheng P."/>
            <person name="Cen K."/>
            <person name="Zhan S."/>
            <person name="Wang C."/>
        </authorList>
    </citation>
    <scope>NUCLEOTIDE SEQUENCE [LARGE SCALE GENOMIC DNA]</scope>
    <source>
        <strain evidence="2 3">RCEF 2490</strain>
    </source>
</reference>
<dbReference type="Gene3D" id="1.20.120.20">
    <property type="entry name" value="Apolipoprotein"/>
    <property type="match status" value="1"/>
</dbReference>
<dbReference type="STRING" id="1081109.A0A167ZD22"/>
<evidence type="ECO:0008006" key="4">
    <source>
        <dbReference type="Google" id="ProtNLM"/>
    </source>
</evidence>
<feature type="region of interest" description="Disordered" evidence="1">
    <location>
        <begin position="77"/>
        <end position="131"/>
    </location>
</feature>